<reference evidence="1 2" key="1">
    <citation type="submission" date="2013-11" db="EMBL/GenBank/DDBJ databases">
        <title>The Genome Sequence of Phytophthora parasitica P1976.</title>
        <authorList>
            <consortium name="The Broad Institute Genomics Platform"/>
            <person name="Russ C."/>
            <person name="Tyler B."/>
            <person name="Panabieres F."/>
            <person name="Shan W."/>
            <person name="Tripathy S."/>
            <person name="Grunwald N."/>
            <person name="Machado M."/>
            <person name="Johnson C.S."/>
            <person name="Walker B."/>
            <person name="Young S."/>
            <person name="Zeng Q."/>
            <person name="Gargeya S."/>
            <person name="Fitzgerald M."/>
            <person name="Haas B."/>
            <person name="Abouelleil A."/>
            <person name="Allen A.W."/>
            <person name="Alvarado L."/>
            <person name="Arachchi H.M."/>
            <person name="Berlin A.M."/>
            <person name="Chapman S.B."/>
            <person name="Gainer-Dewar J."/>
            <person name="Goldberg J."/>
            <person name="Griggs A."/>
            <person name="Gujja S."/>
            <person name="Hansen M."/>
            <person name="Howarth C."/>
            <person name="Imamovic A."/>
            <person name="Ireland A."/>
            <person name="Larimer J."/>
            <person name="McCowan C."/>
            <person name="Murphy C."/>
            <person name="Pearson M."/>
            <person name="Poon T.W."/>
            <person name="Priest M."/>
            <person name="Roberts A."/>
            <person name="Saif S."/>
            <person name="Shea T."/>
            <person name="Sisk P."/>
            <person name="Sykes S."/>
            <person name="Wortman J."/>
            <person name="Nusbaum C."/>
            <person name="Birren B."/>
        </authorList>
    </citation>
    <scope>NUCLEOTIDE SEQUENCE [LARGE SCALE GENOMIC DNA]</scope>
    <source>
        <strain evidence="1 2">P1976</strain>
    </source>
</reference>
<name>A0A080ZZ36_PHYNI</name>
<evidence type="ECO:0000313" key="2">
    <source>
        <dbReference type="Proteomes" id="UP000028582"/>
    </source>
</evidence>
<evidence type="ECO:0000313" key="1">
    <source>
        <dbReference type="EMBL" id="ETO71897.1"/>
    </source>
</evidence>
<dbReference type="Proteomes" id="UP000028582">
    <property type="component" value="Unassembled WGS sequence"/>
</dbReference>
<dbReference type="EMBL" id="ANJA01002132">
    <property type="protein sequence ID" value="ETO71897.1"/>
    <property type="molecule type" value="Genomic_DNA"/>
</dbReference>
<comment type="caution">
    <text evidence="1">The sequence shown here is derived from an EMBL/GenBank/DDBJ whole genome shotgun (WGS) entry which is preliminary data.</text>
</comment>
<sequence>MMVKRVGDQFGNEFSPEATKWRKLRTYHLTFGSVSVQRAEYGPSSQIINLVSSDDEAAMSDTTTSSDDKVAEALAYAKTVPTRYKRLKTRYQRKFRVVDWHQPRSRARRNLAKCAICGVVISK</sequence>
<organism evidence="1 2">
    <name type="scientific">Phytophthora nicotianae P1976</name>
    <dbReference type="NCBI Taxonomy" id="1317066"/>
    <lineage>
        <taxon>Eukaryota</taxon>
        <taxon>Sar</taxon>
        <taxon>Stramenopiles</taxon>
        <taxon>Oomycota</taxon>
        <taxon>Peronosporomycetes</taxon>
        <taxon>Peronosporales</taxon>
        <taxon>Peronosporaceae</taxon>
        <taxon>Phytophthora</taxon>
    </lineage>
</organism>
<dbReference type="AlphaFoldDB" id="A0A080ZZ36"/>
<proteinExistence type="predicted"/>
<accession>A0A080ZZ36</accession>
<protein>
    <submittedName>
        <fullName evidence="1">Uncharacterized protein</fullName>
    </submittedName>
</protein>
<gene>
    <name evidence="1" type="ORF">F444_11841</name>
</gene>